<dbReference type="EMBL" id="FSRM01000001">
    <property type="protein sequence ID" value="SIN92031.1"/>
    <property type="molecule type" value="Genomic_DNA"/>
</dbReference>
<evidence type="ECO:0000313" key="2">
    <source>
        <dbReference type="Proteomes" id="UP000184693"/>
    </source>
</evidence>
<dbReference type="AlphaFoldDB" id="A0A1N6F9S6"/>
<proteinExistence type="predicted"/>
<accession>A0A1N6F9S6</accession>
<dbReference type="OrthoDB" id="9099665at2"/>
<dbReference type="RefSeq" id="WP_074263604.1">
    <property type="nucleotide sequence ID" value="NZ_FSRM01000001.1"/>
</dbReference>
<gene>
    <name evidence="1" type="ORF">SAMN05444168_1388</name>
</gene>
<organism evidence="1 2">
    <name type="scientific">Paraburkholderia phenazinium</name>
    <dbReference type="NCBI Taxonomy" id="60549"/>
    <lineage>
        <taxon>Bacteria</taxon>
        <taxon>Pseudomonadati</taxon>
        <taxon>Pseudomonadota</taxon>
        <taxon>Betaproteobacteria</taxon>
        <taxon>Burkholderiales</taxon>
        <taxon>Burkholderiaceae</taxon>
        <taxon>Paraburkholderia</taxon>
    </lineage>
</organism>
<sequence length="97" mass="10581">MKIAKVVIGIAALVGVTAAYADGFVITRSISNGRELRLLEHTSECDGGPGAFIYRRGKQIDQTCNVNVTARGATVIMPAFEPRMFFPRDTLYENSKS</sequence>
<evidence type="ECO:0000313" key="1">
    <source>
        <dbReference type="EMBL" id="SIN92031.1"/>
    </source>
</evidence>
<dbReference type="Proteomes" id="UP000184693">
    <property type="component" value="Unassembled WGS sequence"/>
</dbReference>
<protein>
    <submittedName>
        <fullName evidence="1">Uncharacterized protein</fullName>
    </submittedName>
</protein>
<reference evidence="1 2" key="1">
    <citation type="submission" date="2016-11" db="EMBL/GenBank/DDBJ databases">
        <authorList>
            <person name="Jaros S."/>
            <person name="Januszkiewicz K."/>
            <person name="Wedrychowicz H."/>
        </authorList>
    </citation>
    <scope>NUCLEOTIDE SEQUENCE [LARGE SCALE GENOMIC DNA]</scope>
    <source>
        <strain evidence="1 2">GAS86</strain>
    </source>
</reference>
<name>A0A1N6F9S6_9BURK</name>